<proteinExistence type="inferred from homology"/>
<accession>A0A1I0SQ99</accession>
<name>A0A1I0SQ99_9RHOB</name>
<dbReference type="Gene3D" id="3.90.550.10">
    <property type="entry name" value="Spore Coat Polysaccharide Biosynthesis Protein SpsA, Chain A"/>
    <property type="match status" value="1"/>
</dbReference>
<gene>
    <name evidence="6" type="ORF">SAMN04487972_102169</name>
</gene>
<evidence type="ECO:0000259" key="5">
    <source>
        <dbReference type="Pfam" id="PF00535"/>
    </source>
</evidence>
<dbReference type="PANTHER" id="PTHR43179">
    <property type="entry name" value="RHAMNOSYLTRANSFERASE WBBL"/>
    <property type="match status" value="1"/>
</dbReference>
<evidence type="ECO:0000313" key="6">
    <source>
        <dbReference type="EMBL" id="SFA41659.1"/>
    </source>
</evidence>
<feature type="compositionally biased region" description="Polar residues" evidence="4">
    <location>
        <begin position="1"/>
        <end position="11"/>
    </location>
</feature>
<feature type="domain" description="Glycosyltransferase 2-like" evidence="5">
    <location>
        <begin position="28"/>
        <end position="141"/>
    </location>
</feature>
<dbReference type="GO" id="GO:0016757">
    <property type="term" value="F:glycosyltransferase activity"/>
    <property type="evidence" value="ECO:0007669"/>
    <property type="project" value="UniProtKB-KW"/>
</dbReference>
<comment type="similarity">
    <text evidence="1">Belongs to the glycosyltransferase 2 family.</text>
</comment>
<feature type="region of interest" description="Disordered" evidence="4">
    <location>
        <begin position="1"/>
        <end position="20"/>
    </location>
</feature>
<dbReference type="AlphaFoldDB" id="A0A1I0SQ99"/>
<dbReference type="PANTHER" id="PTHR43179:SF12">
    <property type="entry name" value="GALACTOFURANOSYLTRANSFERASE GLFT2"/>
    <property type="match status" value="1"/>
</dbReference>
<sequence>MSEQHAQVSQQAPPPAAPPDAARHWALCVSTYNRGGMLRECARHALASTLPPSEIVIVDASDDWRDNRVLIETEIAEAGTTTLLRYVAAKRKSLTVQRNQCVALAEADILFMIDDDAMLHPDAAARIMGFYRADTQGRIVAISCCNTPLAARPEPGEAIKQTNRAGRMVANRPAPVQRVIDFLLRHALMIPADQRFLPYDRPERRWRGNAALPSGLFRVPCIVGFALTVRRAVALREPFDEGLVGSCIAEDLDACYRFGRHGLLAFAPEAGIDHLEAAAGRDRRRVNTALALLNVAYFTRRNSTRQARDFARYAIWYLRMTLAELPKDAVGRRFGFPQLRGALLAGRHLPALLRQPRDGLAQWYQARQMQIMTGIAPGQGQNPATAPRKGLNG</sequence>
<dbReference type="OrthoDB" id="8404680at2"/>
<dbReference type="Proteomes" id="UP000182312">
    <property type="component" value="Unassembled WGS sequence"/>
</dbReference>
<keyword evidence="2" id="KW-0328">Glycosyltransferase</keyword>
<dbReference type="EMBL" id="FOJO01000002">
    <property type="protein sequence ID" value="SFA41659.1"/>
    <property type="molecule type" value="Genomic_DNA"/>
</dbReference>
<evidence type="ECO:0000256" key="2">
    <source>
        <dbReference type="ARBA" id="ARBA00022676"/>
    </source>
</evidence>
<keyword evidence="3 6" id="KW-0808">Transferase</keyword>
<dbReference type="Pfam" id="PF00535">
    <property type="entry name" value="Glycos_transf_2"/>
    <property type="match status" value="1"/>
</dbReference>
<dbReference type="CDD" id="cd00761">
    <property type="entry name" value="Glyco_tranf_GTA_type"/>
    <property type="match status" value="1"/>
</dbReference>
<dbReference type="InterPro" id="IPR001173">
    <property type="entry name" value="Glyco_trans_2-like"/>
</dbReference>
<evidence type="ECO:0000313" key="7">
    <source>
        <dbReference type="Proteomes" id="UP000182312"/>
    </source>
</evidence>
<dbReference type="RefSeq" id="WP_052081216.1">
    <property type="nucleotide sequence ID" value="NZ_FOJO01000002.1"/>
</dbReference>
<evidence type="ECO:0000256" key="4">
    <source>
        <dbReference type="SAM" id="MobiDB-lite"/>
    </source>
</evidence>
<evidence type="ECO:0000256" key="3">
    <source>
        <dbReference type="ARBA" id="ARBA00022679"/>
    </source>
</evidence>
<dbReference type="InterPro" id="IPR029044">
    <property type="entry name" value="Nucleotide-diphossugar_trans"/>
</dbReference>
<organism evidence="6 7">
    <name type="scientific">Paracoccus halophilus</name>
    <dbReference type="NCBI Taxonomy" id="376733"/>
    <lineage>
        <taxon>Bacteria</taxon>
        <taxon>Pseudomonadati</taxon>
        <taxon>Pseudomonadota</taxon>
        <taxon>Alphaproteobacteria</taxon>
        <taxon>Rhodobacterales</taxon>
        <taxon>Paracoccaceae</taxon>
        <taxon>Paracoccus</taxon>
    </lineage>
</organism>
<evidence type="ECO:0000256" key="1">
    <source>
        <dbReference type="ARBA" id="ARBA00006739"/>
    </source>
</evidence>
<dbReference type="SUPFAM" id="SSF53448">
    <property type="entry name" value="Nucleotide-diphospho-sugar transferases"/>
    <property type="match status" value="1"/>
</dbReference>
<protein>
    <submittedName>
        <fullName evidence="6">Glycosyltransferase involved in cell wall bisynthesis</fullName>
    </submittedName>
</protein>
<reference evidence="6 7" key="1">
    <citation type="submission" date="2016-10" db="EMBL/GenBank/DDBJ databases">
        <authorList>
            <person name="de Groot N.N."/>
        </authorList>
    </citation>
    <scope>NUCLEOTIDE SEQUENCE [LARGE SCALE GENOMIC DNA]</scope>
    <source>
        <strain evidence="6 7">CGMCC 1.6117</strain>
    </source>
</reference>